<organism evidence="2 3">
    <name type="scientific">Trichoderma arundinaceum</name>
    <dbReference type="NCBI Taxonomy" id="490622"/>
    <lineage>
        <taxon>Eukaryota</taxon>
        <taxon>Fungi</taxon>
        <taxon>Dikarya</taxon>
        <taxon>Ascomycota</taxon>
        <taxon>Pezizomycotina</taxon>
        <taxon>Sordariomycetes</taxon>
        <taxon>Hypocreomycetidae</taxon>
        <taxon>Hypocreales</taxon>
        <taxon>Hypocreaceae</taxon>
        <taxon>Trichoderma</taxon>
    </lineage>
</organism>
<dbReference type="OrthoDB" id="5242705at2759"/>
<reference evidence="2 3" key="1">
    <citation type="journal article" date="2018" name="PLoS Pathog.">
        <title>Evolution of structural diversity of trichothecenes, a family of toxins produced by plant pathogenic and entomopathogenic fungi.</title>
        <authorList>
            <person name="Proctor R.H."/>
            <person name="McCormick S.P."/>
            <person name="Kim H.S."/>
            <person name="Cardoza R.E."/>
            <person name="Stanley A.M."/>
            <person name="Lindo L."/>
            <person name="Kelly A."/>
            <person name="Brown D.W."/>
            <person name="Lee T."/>
            <person name="Vaughan M.M."/>
            <person name="Alexander N.J."/>
            <person name="Busman M."/>
            <person name="Gutierrez S."/>
        </authorList>
    </citation>
    <scope>NUCLEOTIDE SEQUENCE [LARGE SCALE GENOMIC DNA]</scope>
    <source>
        <strain evidence="2 3">IBT 40837</strain>
    </source>
</reference>
<keyword evidence="1" id="KW-0472">Membrane</keyword>
<dbReference type="EMBL" id="PXOA01000106">
    <property type="protein sequence ID" value="RFU80495.1"/>
    <property type="molecule type" value="Genomic_DNA"/>
</dbReference>
<feature type="transmembrane region" description="Helical" evidence="1">
    <location>
        <begin position="461"/>
        <end position="482"/>
    </location>
</feature>
<evidence type="ECO:0000313" key="2">
    <source>
        <dbReference type="EMBL" id="RFU80495.1"/>
    </source>
</evidence>
<name>A0A395NWQ9_TRIAR</name>
<protein>
    <submittedName>
        <fullName evidence="2">Uncharacterized protein</fullName>
    </submittedName>
</protein>
<dbReference type="Pfam" id="PF11374">
    <property type="entry name" value="DUF3176"/>
    <property type="match status" value="1"/>
</dbReference>
<keyword evidence="3" id="KW-1185">Reference proteome</keyword>
<sequence>MKQQPLSDIAIYEDALRGTWGCVKLLWANRGAKIAVTFGTLIPLAVIALDPFSQAVINIYSCQIPDSARLGSVTRPNSLQLPSAFPLNMQRQMTSAILGSEAFNITPSCSSGNCVFDRPYNSVGFCSSCTNITDRLERNCSLPVNTKPTYVIAPLPPCRWYLPHPSTPMGDEYGGFQFVGFDNITEGVGDNWNMLALDSAEGETRNFTVAWIGHELMLPQAASRSFQPCIRTYESTVINGTFNERIVASINWASNVPSYTNAAALYAHMLDRDCLPDSAKKALAKQNFDMSSQWIIYGFKYINPLNSALLNSTKTDPTIPNECIYQYQMINDELVNATDSISNWFDGAFGQTLAATAFYNDTTVTSEIASGSAISQRPTTPILIYTESQASQSSIMQALYANASITMDTVGEMLNNLAITTTNFARSSPTLLANGPPPPNIDNAAVLVPILLQESCIRINWPWLALPTILIVLSILILYLTVLQTMKPTSVGVWKSSALALLWHGFDVPQEAPEAADMEDVSRNMHTKLEETHLGWKLVQYG</sequence>
<dbReference type="PANTHER" id="PTHR35394:SF5">
    <property type="entry name" value="DUF3176 DOMAIN-CONTAINING PROTEIN"/>
    <property type="match status" value="1"/>
</dbReference>
<gene>
    <name evidence="2" type="ORF">TARUN_1706</name>
</gene>
<dbReference type="STRING" id="490622.A0A395NWQ9"/>
<proteinExistence type="predicted"/>
<dbReference type="Proteomes" id="UP000266272">
    <property type="component" value="Unassembled WGS sequence"/>
</dbReference>
<accession>A0A395NWQ9</accession>
<dbReference type="InterPro" id="IPR021514">
    <property type="entry name" value="DUF3176"/>
</dbReference>
<evidence type="ECO:0000313" key="3">
    <source>
        <dbReference type="Proteomes" id="UP000266272"/>
    </source>
</evidence>
<comment type="caution">
    <text evidence="2">The sequence shown here is derived from an EMBL/GenBank/DDBJ whole genome shotgun (WGS) entry which is preliminary data.</text>
</comment>
<dbReference type="PANTHER" id="PTHR35394">
    <property type="entry name" value="DUF3176 DOMAIN-CONTAINING PROTEIN"/>
    <property type="match status" value="1"/>
</dbReference>
<dbReference type="AlphaFoldDB" id="A0A395NWQ9"/>
<keyword evidence="1" id="KW-1133">Transmembrane helix</keyword>
<keyword evidence="1" id="KW-0812">Transmembrane</keyword>
<evidence type="ECO:0000256" key="1">
    <source>
        <dbReference type="SAM" id="Phobius"/>
    </source>
</evidence>